<feature type="region of interest" description="Disordered" evidence="2">
    <location>
        <begin position="1"/>
        <end position="40"/>
    </location>
</feature>
<dbReference type="PANTHER" id="PTHR31286">
    <property type="entry name" value="GLYCINE-RICH CELL WALL STRUCTURAL PROTEIN 1.8-LIKE"/>
    <property type="match status" value="1"/>
</dbReference>
<keyword evidence="1" id="KW-0863">Zinc-finger</keyword>
<accession>A0ABD0VJV8</accession>
<name>A0ABD0VJV8_DENTH</name>
<evidence type="ECO:0000313" key="5">
    <source>
        <dbReference type="Proteomes" id="UP001552299"/>
    </source>
</evidence>
<dbReference type="InterPro" id="IPR025558">
    <property type="entry name" value="DUF4283"/>
</dbReference>
<dbReference type="InterPro" id="IPR036875">
    <property type="entry name" value="Znf_CCHC_sf"/>
</dbReference>
<evidence type="ECO:0000256" key="1">
    <source>
        <dbReference type="PROSITE-ProRule" id="PRU00047"/>
    </source>
</evidence>
<dbReference type="Proteomes" id="UP001552299">
    <property type="component" value="Unassembled WGS sequence"/>
</dbReference>
<dbReference type="GO" id="GO:0008270">
    <property type="term" value="F:zinc ion binding"/>
    <property type="evidence" value="ECO:0007669"/>
    <property type="project" value="UniProtKB-KW"/>
</dbReference>
<proteinExistence type="predicted"/>
<feature type="domain" description="CCHC-type" evidence="3">
    <location>
        <begin position="393"/>
        <end position="407"/>
    </location>
</feature>
<dbReference type="SUPFAM" id="SSF57756">
    <property type="entry name" value="Retrovirus zinc finger-like domains"/>
    <property type="match status" value="1"/>
</dbReference>
<keyword evidence="5" id="KW-1185">Reference proteome</keyword>
<evidence type="ECO:0000313" key="4">
    <source>
        <dbReference type="EMBL" id="KAL0925365.1"/>
    </source>
</evidence>
<keyword evidence="1" id="KW-0479">Metal-binding</keyword>
<evidence type="ECO:0000256" key="2">
    <source>
        <dbReference type="SAM" id="MobiDB-lite"/>
    </source>
</evidence>
<keyword evidence="1" id="KW-0862">Zinc</keyword>
<protein>
    <recommendedName>
        <fullName evidence="3">CCHC-type domain-containing protein</fullName>
    </recommendedName>
</protein>
<feature type="region of interest" description="Disordered" evidence="2">
    <location>
        <begin position="572"/>
        <end position="624"/>
    </location>
</feature>
<dbReference type="Pfam" id="PF14111">
    <property type="entry name" value="DUF4283"/>
    <property type="match status" value="1"/>
</dbReference>
<evidence type="ECO:0000259" key="3">
    <source>
        <dbReference type="PROSITE" id="PS50158"/>
    </source>
</evidence>
<reference evidence="4 5" key="1">
    <citation type="journal article" date="2024" name="Plant Biotechnol. J.">
        <title>Dendrobium thyrsiflorum genome and its molecular insights into genes involved in important horticultural traits.</title>
        <authorList>
            <person name="Chen B."/>
            <person name="Wang J.Y."/>
            <person name="Zheng P.J."/>
            <person name="Li K.L."/>
            <person name="Liang Y.M."/>
            <person name="Chen X.F."/>
            <person name="Zhang C."/>
            <person name="Zhao X."/>
            <person name="He X."/>
            <person name="Zhang G.Q."/>
            <person name="Liu Z.J."/>
            <person name="Xu Q."/>
        </authorList>
    </citation>
    <scope>NUCLEOTIDE SEQUENCE [LARGE SCALE GENOMIC DNA]</scope>
    <source>
        <strain evidence="4">GZMU011</strain>
    </source>
</reference>
<comment type="caution">
    <text evidence="4">The sequence shown here is derived from an EMBL/GenBank/DDBJ whole genome shotgun (WGS) entry which is preliminary data.</text>
</comment>
<dbReference type="InterPro" id="IPR040256">
    <property type="entry name" value="At4g02000-like"/>
</dbReference>
<dbReference type="PANTHER" id="PTHR31286:SF99">
    <property type="entry name" value="DUF4283 DOMAIN-CONTAINING PROTEIN"/>
    <property type="match status" value="1"/>
</dbReference>
<dbReference type="AlphaFoldDB" id="A0ABD0VJV8"/>
<organism evidence="4 5">
    <name type="scientific">Dendrobium thyrsiflorum</name>
    <name type="common">Pinecone-like raceme dendrobium</name>
    <name type="synonym">Orchid</name>
    <dbReference type="NCBI Taxonomy" id="117978"/>
    <lineage>
        <taxon>Eukaryota</taxon>
        <taxon>Viridiplantae</taxon>
        <taxon>Streptophyta</taxon>
        <taxon>Embryophyta</taxon>
        <taxon>Tracheophyta</taxon>
        <taxon>Spermatophyta</taxon>
        <taxon>Magnoliopsida</taxon>
        <taxon>Liliopsida</taxon>
        <taxon>Asparagales</taxon>
        <taxon>Orchidaceae</taxon>
        <taxon>Epidendroideae</taxon>
        <taxon>Malaxideae</taxon>
        <taxon>Dendrobiinae</taxon>
        <taxon>Dendrobium</taxon>
    </lineage>
</organism>
<dbReference type="PROSITE" id="PS50158">
    <property type="entry name" value="ZF_CCHC"/>
    <property type="match status" value="1"/>
</dbReference>
<gene>
    <name evidence="4" type="ORF">M5K25_003688</name>
</gene>
<dbReference type="InterPro" id="IPR001878">
    <property type="entry name" value="Znf_CCHC"/>
</dbReference>
<dbReference type="EMBL" id="JANQDX010000004">
    <property type="protein sequence ID" value="KAL0925365.1"/>
    <property type="molecule type" value="Genomic_DNA"/>
</dbReference>
<sequence length="624" mass="68157">MAAGNRRLPPAVVGANDSRRPNPPGIFTSRSISSPPAFGNGNSGFLEGKGRFLQPLVINEGGLPKKIISIASEGKGKEVIVDNGFLQKNGIAPKVFTSIPLLDVGASSSRPKEDAKDVVLDHNKLDTSDLQPVNNKIAGTLAQEVNQILLEEDIGHNVDKANRLPGVDGVAGIEMPYSKAVQNGMTKKGNINVTNLDFGSNFTDEGSVVKILASKELENSSKLRKSLVIKVFGNNISFQIIAMELRRQWSQFGKFHLTMLGLGWVLCAFEETERLEEVLANGPWFVRGNIIGMDRWSPSFSPLSLKGISAPVWIRMPNLPLQCWDEINVCRIASLVGKPYLLDGNMFQWNRREFARICVRLDLDSKLSLGVWVEGCSGKFFQKIEYEKIPNLCFNCGKIGHLNTHCPLLAGQSTSVGRSISDEIEDRGAQGNDSGGGGYGPWVHVNFRNNKIKNQRSKFVWKRNYGNGKKIVDVPSISDRQNLETDVAVGNVNDGKEAGSEGKMNETLNSDLQDHGMESALGMDSIPDVITNNKFKLLNEEVEDGEIRPGQPVYFNEPTGVKEVGWEGVDVGTSVEPSDSRGLGSKKKNSRPFKGLGFSKMATRSRKLEGGSIDTMGTCPPSII</sequence>